<dbReference type="PATRIC" id="fig|294.124.peg.197"/>
<proteinExistence type="predicted"/>
<dbReference type="RefSeq" id="WP_042727963.1">
    <property type="nucleotide sequence ID" value="NZ_JXNZ01000005.1"/>
</dbReference>
<keyword evidence="1" id="KW-0966">Cell projection</keyword>
<dbReference type="AlphaFoldDB" id="A0A0D0PFY1"/>
<organism evidence="1 2">
    <name type="scientific">Pseudomonas fluorescens</name>
    <dbReference type="NCBI Taxonomy" id="294"/>
    <lineage>
        <taxon>Bacteria</taxon>
        <taxon>Pseudomonadati</taxon>
        <taxon>Pseudomonadota</taxon>
        <taxon>Gammaproteobacteria</taxon>
        <taxon>Pseudomonadales</taxon>
        <taxon>Pseudomonadaceae</taxon>
        <taxon>Pseudomonas</taxon>
    </lineage>
</organism>
<dbReference type="EMBL" id="JXNZ01000005">
    <property type="protein sequence ID" value="KIQ61299.1"/>
    <property type="molecule type" value="Genomic_DNA"/>
</dbReference>
<protein>
    <submittedName>
        <fullName evidence="1">Flagellar basal-body rod protein FlgB</fullName>
    </submittedName>
</protein>
<reference evidence="1 2" key="1">
    <citation type="submission" date="2015-01" db="EMBL/GenBank/DDBJ databases">
        <title>Draft Genome Sequence of the Biocontrol and Plant Growth-Promoting Rhizobacteria (PGPR) Pseudomonas fluorescens UM270.</title>
        <authorList>
            <person name="Hernandez-Salmeron J.E."/>
            <person name="Santoyo G."/>
            <person name="Moreno-Hagelsieb G."/>
            <person name="Hernandez-Leon R."/>
        </authorList>
    </citation>
    <scope>NUCLEOTIDE SEQUENCE [LARGE SCALE GENOMIC DNA]</scope>
    <source>
        <strain evidence="1 2">UM270</strain>
    </source>
</reference>
<sequence length="125" mass="13509">MSADMSLAIETVRFAMDLEQMQAKVAAHNIAMANVPGSKAMRLNRFEPMAALHGLRNDPELLGQALRAMQDSELTPYLQSYTPLSPLALDGEVAQMSAASGRYQALADGVSRQFALMQLAIKGGR</sequence>
<evidence type="ECO:0000313" key="1">
    <source>
        <dbReference type="EMBL" id="KIQ61299.1"/>
    </source>
</evidence>
<dbReference type="OrthoDB" id="6982538at2"/>
<comment type="caution">
    <text evidence="1">The sequence shown here is derived from an EMBL/GenBank/DDBJ whole genome shotgun (WGS) entry which is preliminary data.</text>
</comment>
<name>A0A0D0PFY1_PSEFL</name>
<accession>A0A0D0PFY1</accession>
<evidence type="ECO:0000313" key="2">
    <source>
        <dbReference type="Proteomes" id="UP000032101"/>
    </source>
</evidence>
<keyword evidence="1" id="KW-0969">Cilium</keyword>
<gene>
    <name evidence="1" type="ORF">RL74_00970</name>
</gene>
<keyword evidence="1" id="KW-0282">Flagellum</keyword>
<dbReference type="Proteomes" id="UP000032101">
    <property type="component" value="Unassembled WGS sequence"/>
</dbReference>